<comment type="caution">
    <text evidence="3">The sequence shown here is derived from an EMBL/GenBank/DDBJ whole genome shotgun (WGS) entry which is preliminary data.</text>
</comment>
<dbReference type="Gene3D" id="1.10.10.10">
    <property type="entry name" value="Winged helix-like DNA-binding domain superfamily/Winged helix DNA-binding domain"/>
    <property type="match status" value="1"/>
</dbReference>
<gene>
    <name evidence="3" type="ORF">HNR12_004203</name>
</gene>
<feature type="region of interest" description="Disordered" evidence="1">
    <location>
        <begin position="49"/>
        <end position="70"/>
    </location>
</feature>
<dbReference type="AlphaFoldDB" id="A0A853BT76"/>
<dbReference type="Pfam" id="PF03861">
    <property type="entry name" value="ANTAR"/>
    <property type="match status" value="1"/>
</dbReference>
<dbReference type="SMART" id="SM01012">
    <property type="entry name" value="ANTAR"/>
    <property type="match status" value="1"/>
</dbReference>
<reference evidence="3 4" key="1">
    <citation type="submission" date="2020-07" db="EMBL/GenBank/DDBJ databases">
        <title>Sequencing the genomes of 1000 actinobacteria strains.</title>
        <authorList>
            <person name="Klenk H.-P."/>
        </authorList>
    </citation>
    <scope>NUCLEOTIDE SEQUENCE [LARGE SCALE GENOMIC DNA]</scope>
    <source>
        <strain evidence="3 4">DSM 45927</strain>
    </source>
</reference>
<dbReference type="Proteomes" id="UP000575985">
    <property type="component" value="Unassembled WGS sequence"/>
</dbReference>
<keyword evidence="4" id="KW-1185">Reference proteome</keyword>
<dbReference type="SUPFAM" id="SSF52172">
    <property type="entry name" value="CheY-like"/>
    <property type="match status" value="1"/>
</dbReference>
<evidence type="ECO:0000313" key="3">
    <source>
        <dbReference type="EMBL" id="NYI97926.1"/>
    </source>
</evidence>
<protein>
    <recommendedName>
        <fullName evidence="2">ANTAR domain-containing protein</fullName>
    </recommendedName>
</protein>
<evidence type="ECO:0000259" key="2">
    <source>
        <dbReference type="PROSITE" id="PS50921"/>
    </source>
</evidence>
<feature type="domain" description="ANTAR" evidence="2">
    <location>
        <begin position="69"/>
        <end position="130"/>
    </location>
</feature>
<accession>A0A853BT76</accession>
<proteinExistence type="predicted"/>
<evidence type="ECO:0000256" key="1">
    <source>
        <dbReference type="SAM" id="MobiDB-lite"/>
    </source>
</evidence>
<name>A0A853BT76_9ACTN</name>
<dbReference type="PROSITE" id="PS50921">
    <property type="entry name" value="ANTAR"/>
    <property type="match status" value="1"/>
</dbReference>
<organism evidence="3 4">
    <name type="scientific">Streptomonospora nanhaiensis</name>
    <dbReference type="NCBI Taxonomy" id="1323731"/>
    <lineage>
        <taxon>Bacteria</taxon>
        <taxon>Bacillati</taxon>
        <taxon>Actinomycetota</taxon>
        <taxon>Actinomycetes</taxon>
        <taxon>Streptosporangiales</taxon>
        <taxon>Nocardiopsidaceae</taxon>
        <taxon>Streptomonospora</taxon>
    </lineage>
</organism>
<dbReference type="EMBL" id="JACCFO010000001">
    <property type="protein sequence ID" value="NYI97926.1"/>
    <property type="molecule type" value="Genomic_DNA"/>
</dbReference>
<dbReference type="InterPro" id="IPR036388">
    <property type="entry name" value="WH-like_DNA-bd_sf"/>
</dbReference>
<dbReference type="InterPro" id="IPR011006">
    <property type="entry name" value="CheY-like_superfamily"/>
</dbReference>
<sequence>MTSKSTANDTETAFGVIERTSTGWRVRSGEELPDLLNAMVLADLLAAEERPRASTPPAPPRAEADSSEEERLRLTVAQLQHALHTRVVVEQAIGVLAERRRLTPRKAFELLRSASRSRGRKVADMAREVVASCTNPLTVLPGELAGDGAVAQAAPPRRR</sequence>
<evidence type="ECO:0000313" key="4">
    <source>
        <dbReference type="Proteomes" id="UP000575985"/>
    </source>
</evidence>
<dbReference type="InterPro" id="IPR005561">
    <property type="entry name" value="ANTAR"/>
</dbReference>
<dbReference type="GO" id="GO:0003723">
    <property type="term" value="F:RNA binding"/>
    <property type="evidence" value="ECO:0007669"/>
    <property type="project" value="InterPro"/>
</dbReference>